<feature type="region of interest" description="Disordered" evidence="7">
    <location>
        <begin position="27"/>
        <end position="48"/>
    </location>
</feature>
<evidence type="ECO:0000256" key="7">
    <source>
        <dbReference type="SAM" id="MobiDB-lite"/>
    </source>
</evidence>
<feature type="non-terminal residue" evidence="10">
    <location>
        <position position="1"/>
    </location>
</feature>
<evidence type="ECO:0000259" key="9">
    <source>
        <dbReference type="Pfam" id="PF13962"/>
    </source>
</evidence>
<feature type="domain" description="PGG" evidence="9">
    <location>
        <begin position="48"/>
        <end position="166"/>
    </location>
</feature>
<evidence type="ECO:0000256" key="3">
    <source>
        <dbReference type="ARBA" id="ARBA00022737"/>
    </source>
</evidence>
<evidence type="ECO:0000256" key="5">
    <source>
        <dbReference type="ARBA" id="ARBA00023043"/>
    </source>
</evidence>
<evidence type="ECO:0000256" key="2">
    <source>
        <dbReference type="ARBA" id="ARBA00022692"/>
    </source>
</evidence>
<comment type="subcellular location">
    <subcellularLocation>
        <location evidence="1">Membrane</location>
        <topology evidence="1">Multi-pass membrane protein</topology>
    </subcellularLocation>
</comment>
<dbReference type="EMBL" id="JACXVP010000012">
    <property type="protein sequence ID" value="KAG5571531.1"/>
    <property type="molecule type" value="Genomic_DNA"/>
</dbReference>
<comment type="caution">
    <text evidence="10">The sequence shown here is derived from an EMBL/GenBank/DDBJ whole genome shotgun (WGS) entry which is preliminary data.</text>
</comment>
<keyword evidence="2 8" id="KW-0812">Transmembrane</keyword>
<evidence type="ECO:0000313" key="11">
    <source>
        <dbReference type="Proteomes" id="UP000824120"/>
    </source>
</evidence>
<gene>
    <name evidence="10" type="ORF">H5410_061297</name>
</gene>
<dbReference type="AlphaFoldDB" id="A0A9J5W7B7"/>
<evidence type="ECO:0000256" key="8">
    <source>
        <dbReference type="SAM" id="Phobius"/>
    </source>
</evidence>
<evidence type="ECO:0000313" key="10">
    <source>
        <dbReference type="EMBL" id="KAG5571531.1"/>
    </source>
</evidence>
<dbReference type="PANTHER" id="PTHR24186:SF37">
    <property type="entry name" value="PGG DOMAIN-CONTAINING PROTEIN"/>
    <property type="match status" value="1"/>
</dbReference>
<dbReference type="PANTHER" id="PTHR24186">
    <property type="entry name" value="PROTEIN PHOSPHATASE 1 REGULATORY SUBUNIT"/>
    <property type="match status" value="1"/>
</dbReference>
<dbReference type="Proteomes" id="UP000824120">
    <property type="component" value="Chromosome 12"/>
</dbReference>
<feature type="transmembrane region" description="Helical" evidence="8">
    <location>
        <begin position="179"/>
        <end position="196"/>
    </location>
</feature>
<feature type="transmembrane region" description="Helical" evidence="8">
    <location>
        <begin position="140"/>
        <end position="167"/>
    </location>
</feature>
<keyword evidence="5" id="KW-0040">ANK repeat</keyword>
<organism evidence="10 11">
    <name type="scientific">Solanum commersonii</name>
    <name type="common">Commerson's wild potato</name>
    <name type="synonym">Commerson's nightshade</name>
    <dbReference type="NCBI Taxonomy" id="4109"/>
    <lineage>
        <taxon>Eukaryota</taxon>
        <taxon>Viridiplantae</taxon>
        <taxon>Streptophyta</taxon>
        <taxon>Embryophyta</taxon>
        <taxon>Tracheophyta</taxon>
        <taxon>Spermatophyta</taxon>
        <taxon>Magnoliopsida</taxon>
        <taxon>eudicotyledons</taxon>
        <taxon>Gunneridae</taxon>
        <taxon>Pentapetalae</taxon>
        <taxon>asterids</taxon>
        <taxon>lamiids</taxon>
        <taxon>Solanales</taxon>
        <taxon>Solanaceae</taxon>
        <taxon>Solanoideae</taxon>
        <taxon>Solaneae</taxon>
        <taxon>Solanum</taxon>
    </lineage>
</organism>
<sequence length="248" mass="27513">MNDLSIGECLREAGGLRAKDISKSIQHSTKIPNDSGGNSHSPAPSKGNWLSKKCETIMVVATLIATMAFQARVKPLGGVWQENGKLDDWGRPSHKAGESVMAYNHARLYRYFLHVNSIAFVSSLSTILLLISGLPFKHRLFMWGLMVIMWSTVTSIALTYGIAIYIITLRKDTKPFGQIIEIAITVWCGLMALLLLDNTIRLFTTKNCLKTTDGVAPKSDTFCHTLPSPSLARRRHWPIACCLPRSLQ</sequence>
<keyword evidence="11" id="KW-1185">Reference proteome</keyword>
<dbReference type="GO" id="GO:0005886">
    <property type="term" value="C:plasma membrane"/>
    <property type="evidence" value="ECO:0007669"/>
    <property type="project" value="TreeGrafter"/>
</dbReference>
<keyword evidence="4 8" id="KW-1133">Transmembrane helix</keyword>
<dbReference type="OrthoDB" id="681126at2759"/>
<evidence type="ECO:0000256" key="6">
    <source>
        <dbReference type="ARBA" id="ARBA00023136"/>
    </source>
</evidence>
<evidence type="ECO:0000256" key="4">
    <source>
        <dbReference type="ARBA" id="ARBA00022989"/>
    </source>
</evidence>
<proteinExistence type="predicted"/>
<dbReference type="Pfam" id="PF13962">
    <property type="entry name" value="PGG"/>
    <property type="match status" value="1"/>
</dbReference>
<evidence type="ECO:0000256" key="1">
    <source>
        <dbReference type="ARBA" id="ARBA00004141"/>
    </source>
</evidence>
<name>A0A9J5W7B7_SOLCO</name>
<feature type="compositionally biased region" description="Polar residues" evidence="7">
    <location>
        <begin position="27"/>
        <end position="42"/>
    </location>
</feature>
<reference evidence="10 11" key="1">
    <citation type="submission" date="2020-09" db="EMBL/GenBank/DDBJ databases">
        <title>De no assembly of potato wild relative species, Solanum commersonii.</title>
        <authorList>
            <person name="Cho K."/>
        </authorList>
    </citation>
    <scope>NUCLEOTIDE SEQUENCE [LARGE SCALE GENOMIC DNA]</scope>
    <source>
        <strain evidence="10">LZ3.2</strain>
        <tissue evidence="10">Leaf</tissue>
    </source>
</reference>
<dbReference type="InterPro" id="IPR026961">
    <property type="entry name" value="PGG_dom"/>
</dbReference>
<keyword evidence="6 8" id="KW-0472">Membrane</keyword>
<protein>
    <recommendedName>
        <fullName evidence="9">PGG domain-containing protein</fullName>
    </recommendedName>
</protein>
<accession>A0A9J5W7B7</accession>
<feature type="transmembrane region" description="Helical" evidence="8">
    <location>
        <begin position="111"/>
        <end position="134"/>
    </location>
</feature>
<keyword evidence="3" id="KW-0677">Repeat</keyword>